<proteinExistence type="inferred from homology"/>
<accession>A0AAE4VJK5</accession>
<keyword evidence="14" id="KW-1185">Reference proteome</keyword>
<feature type="binding site" evidence="11">
    <location>
        <begin position="13"/>
        <end position="23"/>
    </location>
    <ligand>
        <name>ATP</name>
        <dbReference type="ChEBI" id="CHEBI:30616"/>
    </ligand>
</feature>
<keyword evidence="6 11" id="KW-0862">Zinc</keyword>
<keyword evidence="2 11" id="KW-0436">Ligase</keyword>
<dbReference type="GO" id="GO:0016879">
    <property type="term" value="F:ligase activity, forming carbon-nitrogen bonds"/>
    <property type="evidence" value="ECO:0007669"/>
    <property type="project" value="UniProtKB-UniRule"/>
</dbReference>
<feature type="binding site" evidence="11">
    <location>
        <position position="272"/>
    </location>
    <ligand>
        <name>Zn(2+)</name>
        <dbReference type="ChEBI" id="CHEBI:29105"/>
    </ligand>
</feature>
<keyword evidence="3 11" id="KW-0479">Metal-binding</keyword>
<feature type="compositionally biased region" description="Basic and acidic residues" evidence="12">
    <location>
        <begin position="170"/>
        <end position="184"/>
    </location>
</feature>
<dbReference type="GO" id="GO:0008270">
    <property type="term" value="F:zinc ion binding"/>
    <property type="evidence" value="ECO:0007669"/>
    <property type="project" value="UniProtKB-UniRule"/>
</dbReference>
<sequence length="297" mass="33679">MTYKKEDSAIILLSGGLDSSTVLYFAINNGYKKIYAISFIYGQRHHIEIMYAQKIAKSLKENIIEHKLINIDLGSFGGSALVDSNIQIPDSRFSDNENNYADFIPVTYVPARNTIFLSYALAYAEVKNIHNIFIGVNAVDYSGYPDCRPDYISKFQELANLATYIGTNDSSDHSSDEKYNKESETENFNSKDLNNKFNNSKKIKILTPLINLTKAQIIEMGLELGVDYSMTISCYNPHYYNKNDSFLNKFFNKKNKHNIENISNNDDICISCGKCDACVLRLNGFSKNGIEDPILYQ</sequence>
<keyword evidence="7 11" id="KW-0067">ATP-binding</keyword>
<comment type="pathway">
    <text evidence="1 11">Purine metabolism; 7-cyano-7-deazaguanine biosynthesis.</text>
</comment>
<dbReference type="EC" id="6.3.4.20" evidence="9 11"/>
<dbReference type="GO" id="GO:0008616">
    <property type="term" value="P:tRNA queuosine(34) biosynthetic process"/>
    <property type="evidence" value="ECO:0007669"/>
    <property type="project" value="UniProtKB-UniRule"/>
</dbReference>
<dbReference type="Proteomes" id="UP001289135">
    <property type="component" value="Unassembled WGS sequence"/>
</dbReference>
<evidence type="ECO:0000256" key="9">
    <source>
        <dbReference type="ARBA" id="ARBA00039149"/>
    </source>
</evidence>
<dbReference type="Pfam" id="PF06508">
    <property type="entry name" value="QueC"/>
    <property type="match status" value="1"/>
</dbReference>
<comment type="cofactor">
    <cofactor evidence="11">
        <name>Zn(2+)</name>
        <dbReference type="ChEBI" id="CHEBI:29105"/>
    </cofactor>
    <text evidence="11">Binds 1 zinc ion per subunit.</text>
</comment>
<evidence type="ECO:0000256" key="5">
    <source>
        <dbReference type="ARBA" id="ARBA00022785"/>
    </source>
</evidence>
<dbReference type="Gene3D" id="3.40.50.620">
    <property type="entry name" value="HUPs"/>
    <property type="match status" value="1"/>
</dbReference>
<evidence type="ECO:0000313" key="13">
    <source>
        <dbReference type="EMBL" id="MDZ5761016.1"/>
    </source>
</evidence>
<evidence type="ECO:0000256" key="2">
    <source>
        <dbReference type="ARBA" id="ARBA00022598"/>
    </source>
</evidence>
<evidence type="ECO:0000256" key="12">
    <source>
        <dbReference type="SAM" id="MobiDB-lite"/>
    </source>
</evidence>
<feature type="region of interest" description="Disordered" evidence="12">
    <location>
        <begin position="169"/>
        <end position="192"/>
    </location>
</feature>
<organism evidence="13 14">
    <name type="scientific">Lyticum sinuosum</name>
    <dbReference type="NCBI Taxonomy" id="1332059"/>
    <lineage>
        <taxon>Bacteria</taxon>
        <taxon>Pseudomonadati</taxon>
        <taxon>Pseudomonadota</taxon>
        <taxon>Alphaproteobacteria</taxon>
        <taxon>Rickettsiales</taxon>
        <taxon>Lyticum</taxon>
    </lineage>
</organism>
<comment type="function">
    <text evidence="11">Catalyzes the ATP-dependent conversion of 7-carboxy-7-deazaguanine (CDG) to 7-cyano-7-deazaguanine (preQ(0)).</text>
</comment>
<evidence type="ECO:0000256" key="7">
    <source>
        <dbReference type="ARBA" id="ARBA00022840"/>
    </source>
</evidence>
<comment type="caution">
    <text evidence="13">The sequence shown here is derived from an EMBL/GenBank/DDBJ whole genome shotgun (WGS) entry which is preliminary data.</text>
</comment>
<dbReference type="PANTHER" id="PTHR42914">
    <property type="entry name" value="7-CYANO-7-DEAZAGUANINE SYNTHASE"/>
    <property type="match status" value="1"/>
</dbReference>
<evidence type="ECO:0000256" key="11">
    <source>
        <dbReference type="HAMAP-Rule" id="MF_01633"/>
    </source>
</evidence>
<dbReference type="CDD" id="cd01995">
    <property type="entry name" value="QueC-like"/>
    <property type="match status" value="1"/>
</dbReference>
<dbReference type="InterPro" id="IPR014729">
    <property type="entry name" value="Rossmann-like_a/b/a_fold"/>
</dbReference>
<evidence type="ECO:0000313" key="14">
    <source>
        <dbReference type="Proteomes" id="UP001289135"/>
    </source>
</evidence>
<dbReference type="RefSeq" id="WP_322498448.1">
    <property type="nucleotide sequence ID" value="NZ_JARGYU010000001.1"/>
</dbReference>
<keyword evidence="5 11" id="KW-0671">Queuosine biosynthesis</keyword>
<feature type="binding site" evidence="11">
    <location>
        <position position="278"/>
    </location>
    <ligand>
        <name>Zn(2+)</name>
        <dbReference type="ChEBI" id="CHEBI:29105"/>
    </ligand>
</feature>
<evidence type="ECO:0000256" key="4">
    <source>
        <dbReference type="ARBA" id="ARBA00022741"/>
    </source>
</evidence>
<comment type="catalytic activity">
    <reaction evidence="10 11">
        <text>7-carboxy-7-carbaguanine + NH4(+) + 2 ATP = 7-cyano-7-carbaguanine + 2 AMP + 2 diphosphate + 2 H(+)</text>
        <dbReference type="Rhea" id="RHEA:27982"/>
        <dbReference type="ChEBI" id="CHEBI:15378"/>
        <dbReference type="ChEBI" id="CHEBI:28938"/>
        <dbReference type="ChEBI" id="CHEBI:30616"/>
        <dbReference type="ChEBI" id="CHEBI:33019"/>
        <dbReference type="ChEBI" id="CHEBI:45075"/>
        <dbReference type="ChEBI" id="CHEBI:61036"/>
        <dbReference type="ChEBI" id="CHEBI:456215"/>
        <dbReference type="EC" id="6.3.4.20"/>
    </reaction>
</comment>
<evidence type="ECO:0000256" key="10">
    <source>
        <dbReference type="ARBA" id="ARBA00047890"/>
    </source>
</evidence>
<name>A0AAE4VJK5_9RICK</name>
<comment type="similarity">
    <text evidence="8 11">Belongs to the QueC family.</text>
</comment>
<protein>
    <recommendedName>
        <fullName evidence="9 11">7-cyano-7-deazaguanine synthase</fullName>
        <ecNumber evidence="9 11">6.3.4.20</ecNumber>
    </recommendedName>
    <alternativeName>
        <fullName evidence="11">7-cyano-7-carbaguanine synthase</fullName>
    </alternativeName>
    <alternativeName>
        <fullName evidence="11">PreQ(0) synthase</fullName>
    </alternativeName>
    <alternativeName>
        <fullName evidence="11">Queuosine biosynthesis protein QueC</fullName>
    </alternativeName>
</protein>
<evidence type="ECO:0000256" key="3">
    <source>
        <dbReference type="ARBA" id="ARBA00022723"/>
    </source>
</evidence>
<dbReference type="HAMAP" id="MF_01633">
    <property type="entry name" value="QueC"/>
    <property type="match status" value="1"/>
</dbReference>
<feature type="binding site" evidence="11">
    <location>
        <position position="234"/>
    </location>
    <ligand>
        <name>Zn(2+)</name>
        <dbReference type="ChEBI" id="CHEBI:29105"/>
    </ligand>
</feature>
<feature type="binding site" evidence="11">
    <location>
        <position position="275"/>
    </location>
    <ligand>
        <name>Zn(2+)</name>
        <dbReference type="ChEBI" id="CHEBI:29105"/>
    </ligand>
</feature>
<keyword evidence="4 11" id="KW-0547">Nucleotide-binding</keyword>
<dbReference type="SUPFAM" id="SSF52402">
    <property type="entry name" value="Adenine nucleotide alpha hydrolases-like"/>
    <property type="match status" value="1"/>
</dbReference>
<dbReference type="AlphaFoldDB" id="A0AAE4VJK5"/>
<evidence type="ECO:0000256" key="6">
    <source>
        <dbReference type="ARBA" id="ARBA00022833"/>
    </source>
</evidence>
<gene>
    <name evidence="11" type="primary">queC</name>
    <name evidence="13" type="ORF">Lyticum_00176</name>
</gene>
<evidence type="ECO:0000256" key="8">
    <source>
        <dbReference type="ARBA" id="ARBA00037993"/>
    </source>
</evidence>
<dbReference type="InterPro" id="IPR018317">
    <property type="entry name" value="QueC"/>
</dbReference>
<dbReference type="EMBL" id="JARGYU010000001">
    <property type="protein sequence ID" value="MDZ5761016.1"/>
    <property type="molecule type" value="Genomic_DNA"/>
</dbReference>
<evidence type="ECO:0000256" key="1">
    <source>
        <dbReference type="ARBA" id="ARBA00005061"/>
    </source>
</evidence>
<dbReference type="PANTHER" id="PTHR42914:SF1">
    <property type="entry name" value="7-CYANO-7-DEAZAGUANINE SYNTHASE"/>
    <property type="match status" value="1"/>
</dbReference>
<dbReference type="GO" id="GO:0005524">
    <property type="term" value="F:ATP binding"/>
    <property type="evidence" value="ECO:0007669"/>
    <property type="project" value="UniProtKB-UniRule"/>
</dbReference>
<reference evidence="13" key="1">
    <citation type="submission" date="2023-02" db="EMBL/GenBank/DDBJ databases">
        <title>Host association and intracellularity evolved multiple times independently in the Rickettsiales.</title>
        <authorList>
            <person name="Castelli M."/>
            <person name="Nardi T."/>
            <person name="Gammuto L."/>
            <person name="Bellinzona G."/>
            <person name="Sabaneyeva E."/>
            <person name="Potekhin A."/>
            <person name="Serra V."/>
            <person name="Petroni G."/>
            <person name="Sassera D."/>
        </authorList>
    </citation>
    <scope>NUCLEOTIDE SEQUENCE</scope>
    <source>
        <strain evidence="13">USBL-36I1</strain>
    </source>
</reference>